<protein>
    <recommendedName>
        <fullName evidence="10">AAA+ ATPase domain-containing protein</fullName>
    </recommendedName>
</protein>
<reference evidence="9" key="1">
    <citation type="submission" date="2017-09" db="EMBL/GenBank/DDBJ databases">
        <title>Depth-based differentiation of microbial function through sediment-hosted aquifers and enrichment of novel symbionts in the deep terrestrial subsurface.</title>
        <authorList>
            <person name="Probst A.J."/>
            <person name="Ladd B."/>
            <person name="Jarett J.K."/>
            <person name="Geller-Mcgrath D.E."/>
            <person name="Sieber C.M.K."/>
            <person name="Emerson J.B."/>
            <person name="Anantharaman K."/>
            <person name="Thomas B.C."/>
            <person name="Malmstrom R."/>
            <person name="Stieglmeier M."/>
            <person name="Klingl A."/>
            <person name="Woyke T."/>
            <person name="Ryan C.M."/>
            <person name="Banfield J.F."/>
        </authorList>
    </citation>
    <scope>NUCLEOTIDE SEQUENCE [LARGE SCALE GENOMIC DNA]</scope>
</reference>
<evidence type="ECO:0000313" key="8">
    <source>
        <dbReference type="EMBL" id="PIU74006.1"/>
    </source>
</evidence>
<name>A0A2M7ATR0_9BACT</name>
<dbReference type="InterPro" id="IPR019489">
    <property type="entry name" value="Clp_ATPase_C"/>
</dbReference>
<feature type="transmembrane region" description="Helical" evidence="5">
    <location>
        <begin position="42"/>
        <end position="64"/>
    </location>
</feature>
<dbReference type="PRINTS" id="PR00300">
    <property type="entry name" value="CLPPROTEASEA"/>
</dbReference>
<keyword evidence="2" id="KW-0547">Nucleotide-binding</keyword>
<dbReference type="GO" id="GO:0016887">
    <property type="term" value="F:ATP hydrolysis activity"/>
    <property type="evidence" value="ECO:0007669"/>
    <property type="project" value="InterPro"/>
</dbReference>
<dbReference type="InterPro" id="IPR050130">
    <property type="entry name" value="ClpA_ClpB"/>
</dbReference>
<evidence type="ECO:0000256" key="4">
    <source>
        <dbReference type="ARBA" id="ARBA00023186"/>
    </source>
</evidence>
<keyword evidence="3" id="KW-0067">ATP-binding</keyword>
<dbReference type="SMART" id="SM01086">
    <property type="entry name" value="ClpB_D2-small"/>
    <property type="match status" value="1"/>
</dbReference>
<dbReference type="InterPro" id="IPR027417">
    <property type="entry name" value="P-loop_NTPase"/>
</dbReference>
<dbReference type="SMART" id="SM00382">
    <property type="entry name" value="AAA"/>
    <property type="match status" value="2"/>
</dbReference>
<dbReference type="PANTHER" id="PTHR11638:SF18">
    <property type="entry name" value="HEAT SHOCK PROTEIN 104"/>
    <property type="match status" value="1"/>
</dbReference>
<dbReference type="InterPro" id="IPR041546">
    <property type="entry name" value="ClpA/ClpB_AAA_lid"/>
</dbReference>
<dbReference type="CDD" id="cd19499">
    <property type="entry name" value="RecA-like_ClpB_Hsp104-like"/>
    <property type="match status" value="1"/>
</dbReference>
<dbReference type="Gene3D" id="3.40.50.300">
    <property type="entry name" value="P-loop containing nucleotide triphosphate hydrolases"/>
    <property type="match status" value="2"/>
</dbReference>
<accession>A0A2M7ATR0</accession>
<dbReference type="Pfam" id="PF07724">
    <property type="entry name" value="AAA_2"/>
    <property type="match status" value="1"/>
</dbReference>
<dbReference type="AlphaFoldDB" id="A0A2M7ATR0"/>
<dbReference type="Gene3D" id="1.10.8.60">
    <property type="match status" value="2"/>
</dbReference>
<evidence type="ECO:0000256" key="2">
    <source>
        <dbReference type="ARBA" id="ARBA00022741"/>
    </source>
</evidence>
<dbReference type="InterPro" id="IPR025662">
    <property type="entry name" value="Sigma_54_int_dom_ATP-bd_1"/>
</dbReference>
<dbReference type="SUPFAM" id="SSF52540">
    <property type="entry name" value="P-loop containing nucleoside triphosphate hydrolases"/>
    <property type="match status" value="2"/>
</dbReference>
<organism evidence="8 9">
    <name type="scientific">Candidatus Roizmanbacteria bacterium CG06_land_8_20_14_3_00_34_14</name>
    <dbReference type="NCBI Taxonomy" id="1974848"/>
    <lineage>
        <taxon>Bacteria</taxon>
        <taxon>Candidatus Roizmaniibacteriota</taxon>
    </lineage>
</organism>
<dbReference type="GO" id="GO:0005524">
    <property type="term" value="F:ATP binding"/>
    <property type="evidence" value="ECO:0007669"/>
    <property type="project" value="UniProtKB-KW"/>
</dbReference>
<evidence type="ECO:0000256" key="5">
    <source>
        <dbReference type="SAM" id="Phobius"/>
    </source>
</evidence>
<evidence type="ECO:0008006" key="10">
    <source>
        <dbReference type="Google" id="ProtNLM"/>
    </source>
</evidence>
<dbReference type="PANTHER" id="PTHR11638">
    <property type="entry name" value="ATP-DEPENDENT CLP PROTEASE"/>
    <property type="match status" value="1"/>
</dbReference>
<evidence type="ECO:0000259" key="7">
    <source>
        <dbReference type="SMART" id="SM01086"/>
    </source>
</evidence>
<evidence type="ECO:0000256" key="3">
    <source>
        <dbReference type="ARBA" id="ARBA00022840"/>
    </source>
</evidence>
<evidence type="ECO:0000256" key="1">
    <source>
        <dbReference type="ARBA" id="ARBA00022737"/>
    </source>
</evidence>
<dbReference type="InterPro" id="IPR003593">
    <property type="entry name" value="AAA+_ATPase"/>
</dbReference>
<keyword evidence="5" id="KW-1133">Transmembrane helix</keyword>
<keyword evidence="4" id="KW-0143">Chaperone</keyword>
<dbReference type="Pfam" id="PF10431">
    <property type="entry name" value="ClpB_D2-small"/>
    <property type="match status" value="1"/>
</dbReference>
<dbReference type="CDD" id="cd00009">
    <property type="entry name" value="AAA"/>
    <property type="match status" value="1"/>
</dbReference>
<dbReference type="Proteomes" id="UP000229001">
    <property type="component" value="Unassembled WGS sequence"/>
</dbReference>
<sequence>MLDYENYQLFFLFVKGYFCYTKFMHKNFWQYYWDSLHDFGEAIINMFVFLPYFFSVSTLLKTLFHPWKNLIVKKTFVGFSISDWANRFAFNLISRSIGLIMRLSIIFFYFIFQTLLMVFLPFIALSFFLFTPIFYFISLTQKTPQEEKDIFKKKFIETHLLNSENLPQVENWSENYYKEHISKTKWWKLSNLFSYPPLARDWAVGFSPILDQYATDLATPTYLHHIKNIVDRNNEIKEIEQTLTKSAENNVIIVGEEGVGKHTIVDAFAKKIYLGKINSQLMYKRILMLNMEKILNEFVDQKQRESFFDDLLNEASQAKNIIIFIDNFDKFISNEGEGVDMTIPFEKYAKTNLIQIIGITTPFYYQQLIFNNEKISRIFERVDVYEVPKDRAENILLDSVFSFENIYDLHIPYESVKEIIEKSEFYLTNIPFPEKAVDLLDTTCSYAKENNIHSITPEIVNIVLTKKTHIPTVITKQMKEKLLNLETLLYSKIIQQDEAVNKLSSALRRSFLLIGKRKKPLASFLFLGPTGVGKTETAKAISQVFFTEQSNSNEFQQISTNFRYLLRFDMSEYQSKYDIPKLIGDINSPGLLTKTIREQSYGVLLLDEIEKADKDMLNIFLTIVDEGYFTDGMGKKVDCKNLIIIATSNAKDENVFSPEFLNRFDGIIRFESLNQESIGILTKKIIERISIDIFKLYKVKIFVSEKTINLVSKKGFDPKYGARNLERTIRDEIEDKVAKIILSDKAKQGDVINL</sequence>
<keyword evidence="1" id="KW-0677">Repeat</keyword>
<feature type="domain" description="AAA+ ATPase" evidence="6">
    <location>
        <begin position="247"/>
        <end position="388"/>
    </location>
</feature>
<keyword evidence="5" id="KW-0472">Membrane</keyword>
<proteinExistence type="predicted"/>
<dbReference type="InterPro" id="IPR003959">
    <property type="entry name" value="ATPase_AAA_core"/>
</dbReference>
<dbReference type="Pfam" id="PF00004">
    <property type="entry name" value="AAA"/>
    <property type="match status" value="1"/>
</dbReference>
<evidence type="ECO:0000259" key="6">
    <source>
        <dbReference type="SMART" id="SM00382"/>
    </source>
</evidence>
<dbReference type="PROSITE" id="PS00675">
    <property type="entry name" value="SIGMA54_INTERACT_1"/>
    <property type="match status" value="1"/>
</dbReference>
<dbReference type="GO" id="GO:0005737">
    <property type="term" value="C:cytoplasm"/>
    <property type="evidence" value="ECO:0007669"/>
    <property type="project" value="TreeGrafter"/>
</dbReference>
<dbReference type="GO" id="GO:0034605">
    <property type="term" value="P:cellular response to heat"/>
    <property type="evidence" value="ECO:0007669"/>
    <property type="project" value="TreeGrafter"/>
</dbReference>
<feature type="domain" description="AAA+ ATPase" evidence="6">
    <location>
        <begin position="520"/>
        <end position="674"/>
    </location>
</feature>
<dbReference type="Pfam" id="PF17871">
    <property type="entry name" value="AAA_lid_9"/>
    <property type="match status" value="1"/>
</dbReference>
<evidence type="ECO:0000313" key="9">
    <source>
        <dbReference type="Proteomes" id="UP000229001"/>
    </source>
</evidence>
<feature type="domain" description="Clp ATPase C-terminal" evidence="7">
    <location>
        <begin position="673"/>
        <end position="754"/>
    </location>
</feature>
<comment type="caution">
    <text evidence="8">The sequence shown here is derived from an EMBL/GenBank/DDBJ whole genome shotgun (WGS) entry which is preliminary data.</text>
</comment>
<gene>
    <name evidence="8" type="ORF">COS77_03735</name>
</gene>
<dbReference type="InterPro" id="IPR001270">
    <property type="entry name" value="ClpA/B"/>
</dbReference>
<keyword evidence="5" id="KW-0812">Transmembrane</keyword>
<dbReference type="EMBL" id="PEVZ01000059">
    <property type="protein sequence ID" value="PIU74006.1"/>
    <property type="molecule type" value="Genomic_DNA"/>
</dbReference>